<evidence type="ECO:0000313" key="1">
    <source>
        <dbReference type="EMBL" id="KAJ0103551.1"/>
    </source>
</evidence>
<accession>A0ACC1BWN4</accession>
<sequence length="143" mass="15813">MLFTRGGRRKHQGVFEIWGALVNFPGAFCVLFGGVFLGHAVMAWKLWNEGKPLELIDPVLGESCHLSEVIRCIHVSLLCVQQYPEDRPNMSSTVLMLGSDGELTEPKQPGFLMDRKLHETGTSSGKPESSSTNEITISLLEAR</sequence>
<protein>
    <submittedName>
        <fullName evidence="1">Uncharacterized protein</fullName>
    </submittedName>
</protein>
<name>A0ACC1BWN4_9ROSI</name>
<dbReference type="Proteomes" id="UP001164250">
    <property type="component" value="Chromosome 3"/>
</dbReference>
<dbReference type="EMBL" id="CM047899">
    <property type="protein sequence ID" value="KAJ0103551.1"/>
    <property type="molecule type" value="Genomic_DNA"/>
</dbReference>
<proteinExistence type="predicted"/>
<gene>
    <name evidence="1" type="ORF">Patl1_04482</name>
</gene>
<reference evidence="2" key="1">
    <citation type="journal article" date="2023" name="G3 (Bethesda)">
        <title>Genome assembly and association tests identify interacting loci associated with vigor, precocity, and sex in interspecific pistachio rootstocks.</title>
        <authorList>
            <person name="Palmer W."/>
            <person name="Jacygrad E."/>
            <person name="Sagayaradj S."/>
            <person name="Cavanaugh K."/>
            <person name="Han R."/>
            <person name="Bertier L."/>
            <person name="Beede B."/>
            <person name="Kafkas S."/>
            <person name="Golino D."/>
            <person name="Preece J."/>
            <person name="Michelmore R."/>
        </authorList>
    </citation>
    <scope>NUCLEOTIDE SEQUENCE [LARGE SCALE GENOMIC DNA]</scope>
</reference>
<organism evidence="1 2">
    <name type="scientific">Pistacia atlantica</name>
    <dbReference type="NCBI Taxonomy" id="434234"/>
    <lineage>
        <taxon>Eukaryota</taxon>
        <taxon>Viridiplantae</taxon>
        <taxon>Streptophyta</taxon>
        <taxon>Embryophyta</taxon>
        <taxon>Tracheophyta</taxon>
        <taxon>Spermatophyta</taxon>
        <taxon>Magnoliopsida</taxon>
        <taxon>eudicotyledons</taxon>
        <taxon>Gunneridae</taxon>
        <taxon>Pentapetalae</taxon>
        <taxon>rosids</taxon>
        <taxon>malvids</taxon>
        <taxon>Sapindales</taxon>
        <taxon>Anacardiaceae</taxon>
        <taxon>Pistacia</taxon>
    </lineage>
</organism>
<comment type="caution">
    <text evidence="1">The sequence shown here is derived from an EMBL/GenBank/DDBJ whole genome shotgun (WGS) entry which is preliminary data.</text>
</comment>
<keyword evidence="2" id="KW-1185">Reference proteome</keyword>
<evidence type="ECO:0000313" key="2">
    <source>
        <dbReference type="Proteomes" id="UP001164250"/>
    </source>
</evidence>